<dbReference type="PANTHER" id="PTHR46289:SF14">
    <property type="entry name" value="DUF4371 DOMAIN-CONTAINING PROTEIN"/>
    <property type="match status" value="1"/>
</dbReference>
<proteinExistence type="predicted"/>
<dbReference type="InterPro" id="IPR012337">
    <property type="entry name" value="RNaseH-like_sf"/>
</dbReference>
<sequence>MSGKDGGVQKILREKYQKALFFHSARHKLNLVVYDFNQIAVIRNTVTIIKEIIKFFRESGLRRKCVPNIPMFCEILWSQKYKSIAIFKEHYVQVVKALSTLSKDAEAESIADDLEADLRMPRITNRQTHRANPPAQTPSEFRKRSLMIPYLDSLILSLEQRFSEENLPANSLLTLHPHIMVQM</sequence>
<dbReference type="InterPro" id="IPR052958">
    <property type="entry name" value="IFN-induced_PKR_regulator"/>
</dbReference>
<accession>A0AAU9UM59</accession>
<evidence type="ECO:0000313" key="2">
    <source>
        <dbReference type="Proteomes" id="UP001153954"/>
    </source>
</evidence>
<protein>
    <submittedName>
        <fullName evidence="1">Uncharacterized protein</fullName>
    </submittedName>
</protein>
<dbReference type="Proteomes" id="UP001153954">
    <property type="component" value="Unassembled WGS sequence"/>
</dbReference>
<dbReference type="AlphaFoldDB" id="A0AAU9UM59"/>
<dbReference type="PANTHER" id="PTHR46289">
    <property type="entry name" value="52 KDA REPRESSOR OF THE INHIBITOR OF THE PROTEIN KINASE-LIKE PROTEIN-RELATED"/>
    <property type="match status" value="1"/>
</dbReference>
<reference evidence="1" key="1">
    <citation type="submission" date="2022-03" db="EMBL/GenBank/DDBJ databases">
        <authorList>
            <person name="Tunstrom K."/>
        </authorList>
    </citation>
    <scope>NUCLEOTIDE SEQUENCE</scope>
</reference>
<gene>
    <name evidence="1" type="ORF">EEDITHA_LOCUS15570</name>
</gene>
<dbReference type="EMBL" id="CAKOGL010000023">
    <property type="protein sequence ID" value="CAH2100744.1"/>
    <property type="molecule type" value="Genomic_DNA"/>
</dbReference>
<name>A0AAU9UM59_EUPED</name>
<dbReference type="SUPFAM" id="SSF53098">
    <property type="entry name" value="Ribonuclease H-like"/>
    <property type="match status" value="1"/>
</dbReference>
<keyword evidence="2" id="KW-1185">Reference proteome</keyword>
<evidence type="ECO:0000313" key="1">
    <source>
        <dbReference type="EMBL" id="CAH2100744.1"/>
    </source>
</evidence>
<comment type="caution">
    <text evidence="1">The sequence shown here is derived from an EMBL/GenBank/DDBJ whole genome shotgun (WGS) entry which is preliminary data.</text>
</comment>
<organism evidence="1 2">
    <name type="scientific">Euphydryas editha</name>
    <name type="common">Edith's checkerspot</name>
    <dbReference type="NCBI Taxonomy" id="104508"/>
    <lineage>
        <taxon>Eukaryota</taxon>
        <taxon>Metazoa</taxon>
        <taxon>Ecdysozoa</taxon>
        <taxon>Arthropoda</taxon>
        <taxon>Hexapoda</taxon>
        <taxon>Insecta</taxon>
        <taxon>Pterygota</taxon>
        <taxon>Neoptera</taxon>
        <taxon>Endopterygota</taxon>
        <taxon>Lepidoptera</taxon>
        <taxon>Glossata</taxon>
        <taxon>Ditrysia</taxon>
        <taxon>Papilionoidea</taxon>
        <taxon>Nymphalidae</taxon>
        <taxon>Nymphalinae</taxon>
        <taxon>Euphydryas</taxon>
    </lineage>
</organism>